<gene>
    <name evidence="2" type="ORF">Tco_0657027</name>
</gene>
<evidence type="ECO:0000256" key="1">
    <source>
        <dbReference type="SAM" id="Phobius"/>
    </source>
</evidence>
<keyword evidence="1" id="KW-0812">Transmembrane</keyword>
<evidence type="ECO:0008006" key="4">
    <source>
        <dbReference type="Google" id="ProtNLM"/>
    </source>
</evidence>
<reference evidence="2" key="2">
    <citation type="submission" date="2022-01" db="EMBL/GenBank/DDBJ databases">
        <authorList>
            <person name="Yamashiro T."/>
            <person name="Shiraishi A."/>
            <person name="Satake H."/>
            <person name="Nakayama K."/>
        </authorList>
    </citation>
    <scope>NUCLEOTIDE SEQUENCE</scope>
</reference>
<name>A0ABQ4XB65_9ASTR</name>
<proteinExistence type="predicted"/>
<reference evidence="2" key="1">
    <citation type="journal article" date="2022" name="Int. J. Mol. Sci.">
        <title>Draft Genome of Tanacetum Coccineum: Genomic Comparison of Closely Related Tanacetum-Family Plants.</title>
        <authorList>
            <person name="Yamashiro T."/>
            <person name="Shiraishi A."/>
            <person name="Nakayama K."/>
            <person name="Satake H."/>
        </authorList>
    </citation>
    <scope>NUCLEOTIDE SEQUENCE</scope>
</reference>
<protein>
    <recommendedName>
        <fullName evidence="4">ABC transmembrane type-1 domain-containing protein</fullName>
    </recommendedName>
</protein>
<sequence>MKPLNMKLPSIVCTLPTEGMRSIISTVSISLEGFLPSILLLVMIIVAVVIVAVILVVVVVAIVGVVIVVMIIGVFVIVTIIRVVVVVVVGVSFILKLSFMIIGFLHRIAL</sequence>
<evidence type="ECO:0000313" key="2">
    <source>
        <dbReference type="EMBL" id="GJS62243.1"/>
    </source>
</evidence>
<accession>A0ABQ4XB65</accession>
<feature type="transmembrane region" description="Helical" evidence="1">
    <location>
        <begin position="77"/>
        <end position="105"/>
    </location>
</feature>
<keyword evidence="3" id="KW-1185">Reference proteome</keyword>
<dbReference type="Proteomes" id="UP001151760">
    <property type="component" value="Unassembled WGS sequence"/>
</dbReference>
<feature type="transmembrane region" description="Helical" evidence="1">
    <location>
        <begin position="38"/>
        <end position="71"/>
    </location>
</feature>
<dbReference type="EMBL" id="BQNB010009346">
    <property type="protein sequence ID" value="GJS62243.1"/>
    <property type="molecule type" value="Genomic_DNA"/>
</dbReference>
<evidence type="ECO:0000313" key="3">
    <source>
        <dbReference type="Proteomes" id="UP001151760"/>
    </source>
</evidence>
<keyword evidence="1" id="KW-1133">Transmembrane helix</keyword>
<organism evidence="2 3">
    <name type="scientific">Tanacetum coccineum</name>
    <dbReference type="NCBI Taxonomy" id="301880"/>
    <lineage>
        <taxon>Eukaryota</taxon>
        <taxon>Viridiplantae</taxon>
        <taxon>Streptophyta</taxon>
        <taxon>Embryophyta</taxon>
        <taxon>Tracheophyta</taxon>
        <taxon>Spermatophyta</taxon>
        <taxon>Magnoliopsida</taxon>
        <taxon>eudicotyledons</taxon>
        <taxon>Gunneridae</taxon>
        <taxon>Pentapetalae</taxon>
        <taxon>asterids</taxon>
        <taxon>campanulids</taxon>
        <taxon>Asterales</taxon>
        <taxon>Asteraceae</taxon>
        <taxon>Asteroideae</taxon>
        <taxon>Anthemideae</taxon>
        <taxon>Anthemidinae</taxon>
        <taxon>Tanacetum</taxon>
    </lineage>
</organism>
<comment type="caution">
    <text evidence="2">The sequence shown here is derived from an EMBL/GenBank/DDBJ whole genome shotgun (WGS) entry which is preliminary data.</text>
</comment>
<keyword evidence="1" id="KW-0472">Membrane</keyword>